<dbReference type="Proteomes" id="UP001241758">
    <property type="component" value="Unassembled WGS sequence"/>
</dbReference>
<feature type="compositionally biased region" description="Basic and acidic residues" evidence="3">
    <location>
        <begin position="208"/>
        <end position="222"/>
    </location>
</feature>
<evidence type="ECO:0000256" key="3">
    <source>
        <dbReference type="SAM" id="MobiDB-lite"/>
    </source>
</evidence>
<evidence type="ECO:0000313" key="5">
    <source>
        <dbReference type="EMBL" id="MDI6102226.1"/>
    </source>
</evidence>
<dbReference type="PANTHER" id="PTHR38340">
    <property type="entry name" value="S-LAYER PROTEIN"/>
    <property type="match status" value="1"/>
</dbReference>
<evidence type="ECO:0000313" key="6">
    <source>
        <dbReference type="Proteomes" id="UP001241758"/>
    </source>
</evidence>
<evidence type="ECO:0000256" key="2">
    <source>
        <dbReference type="ARBA" id="ARBA00022525"/>
    </source>
</evidence>
<reference evidence="5 6" key="1">
    <citation type="submission" date="2023-05" db="EMBL/GenBank/DDBJ databases">
        <title>Actinoplanes sp. NEAU-A12 genome sequencing.</title>
        <authorList>
            <person name="Wang Z.-S."/>
        </authorList>
    </citation>
    <scope>NUCLEOTIDE SEQUENCE [LARGE SCALE GENOMIC DNA]</scope>
    <source>
        <strain evidence="5 6">NEAU-A12</strain>
    </source>
</reference>
<dbReference type="PRINTS" id="PR00313">
    <property type="entry name" value="CABNDNGRPT"/>
</dbReference>
<dbReference type="PROSITE" id="PS00330">
    <property type="entry name" value="HEMOLYSIN_CALCIUM"/>
    <property type="match status" value="3"/>
</dbReference>
<keyword evidence="4" id="KW-0732">Signal</keyword>
<feature type="compositionally biased region" description="Low complexity" evidence="3">
    <location>
        <begin position="182"/>
        <end position="195"/>
    </location>
</feature>
<comment type="caution">
    <text evidence="5">The sequence shown here is derived from an EMBL/GenBank/DDBJ whole genome shotgun (WGS) entry which is preliminary data.</text>
</comment>
<feature type="chain" id="PRO_5046626900" description="Calcium-binding protein" evidence="4">
    <location>
        <begin position="27"/>
        <end position="785"/>
    </location>
</feature>
<feature type="compositionally biased region" description="Gly residues" evidence="3">
    <location>
        <begin position="268"/>
        <end position="316"/>
    </location>
</feature>
<feature type="compositionally biased region" description="Acidic residues" evidence="3">
    <location>
        <begin position="78"/>
        <end position="92"/>
    </location>
</feature>
<dbReference type="PANTHER" id="PTHR38340:SF1">
    <property type="entry name" value="S-LAYER PROTEIN"/>
    <property type="match status" value="1"/>
</dbReference>
<dbReference type="InterPro" id="IPR050557">
    <property type="entry name" value="RTX_toxin/Mannuronan_C5-epim"/>
</dbReference>
<dbReference type="InterPro" id="IPR001343">
    <property type="entry name" value="Hemolysn_Ca-bd"/>
</dbReference>
<protein>
    <recommendedName>
        <fullName evidence="7">Calcium-binding protein</fullName>
    </recommendedName>
</protein>
<evidence type="ECO:0000256" key="4">
    <source>
        <dbReference type="SAM" id="SignalP"/>
    </source>
</evidence>
<feature type="region of interest" description="Disordered" evidence="3">
    <location>
        <begin position="73"/>
        <end position="370"/>
    </location>
</feature>
<dbReference type="Gene3D" id="2.150.10.10">
    <property type="entry name" value="Serralysin-like metalloprotease, C-terminal"/>
    <property type="match status" value="4"/>
</dbReference>
<accession>A0ABT6WR61</accession>
<sequence>MRLARSRRYGAATVAALIVAVTPAPAQAGKPVSATGKACTVLGTVGNDHLLGTHGYDVICGLGGNDVIKGGGGKDVVDGGEGDDDIDGEDGADTVIGGPGNDKVHGGRGNDQVRGGDDTDDADGGAGADLVDGGAGDDTVDGGAPIDEPDPVTAGDRVIGGDGADTLHGGPGADTLKGGDGSDVVNGGDGNDIAGGDTGDDTVDGGDGSDRLDGGDGTDHLEGGAGSDGVNGGGGDDTLAGGIGDDTVRGGVGNDQATGGDGSDKLVGGPGNDGLDGGGGNDAVAGGDGTDTVTGGDGNDSLDGGGGDDTITGGPGTDELAGGEGSDTMNGGDGDDRMDGGLGDDTMNGGAGNDDVEGGPGLNACVPDPSDLGGDKCTDKATPRIDTASLAWAVGPTVSNSETAPVKVRGHITDDRSGVVLVEIWFRHPEPDGPGLWVGTWGNVVEGHTHDGTFEMTGTLPSMSRAGEWKIDHIHLRDRVNRSTRYYIAPNGDYQLQTTLNETGSGHVSLAPMTVTGTFDVDAPVVDTGAMVWQTPLEVDNAEDREVRVRVPVTDDLSGATSVSVVLAGAEENGPQVHLGGSSLVEGTPRDGVWEVTGRVPAYLPTGTWRVHHVWVRDEVNRNVNRYRPPEATDGVNWPSALTVSGALEDLQRPAVDLTQGQLLGESSGDNGVDRTVRLRIRASDDRSGIQHIWAHFVTAGGNGYPGAESNLDLVYGSEDNGWWELRGTLPATTSPGQWRVDRIGVNDKVGRSQEYAIAADGGYIADGESGTATLPTYTLTPIGG</sequence>
<dbReference type="RefSeq" id="WP_282763245.1">
    <property type="nucleotide sequence ID" value="NZ_JASCTH010000018.1"/>
</dbReference>
<gene>
    <name evidence="5" type="ORF">QLQ12_26770</name>
</gene>
<dbReference type="InterPro" id="IPR018511">
    <property type="entry name" value="Hemolysin-typ_Ca-bd_CS"/>
</dbReference>
<keyword evidence="6" id="KW-1185">Reference proteome</keyword>
<evidence type="ECO:0008006" key="7">
    <source>
        <dbReference type="Google" id="ProtNLM"/>
    </source>
</evidence>
<organism evidence="5 6">
    <name type="scientific">Actinoplanes sandaracinus</name>
    <dbReference type="NCBI Taxonomy" id="3045177"/>
    <lineage>
        <taxon>Bacteria</taxon>
        <taxon>Bacillati</taxon>
        <taxon>Actinomycetota</taxon>
        <taxon>Actinomycetes</taxon>
        <taxon>Micromonosporales</taxon>
        <taxon>Micromonosporaceae</taxon>
        <taxon>Actinoplanes</taxon>
    </lineage>
</organism>
<dbReference type="InterPro" id="IPR011049">
    <property type="entry name" value="Serralysin-like_metalloprot_C"/>
</dbReference>
<feature type="compositionally biased region" description="Gly residues" evidence="3">
    <location>
        <begin position="223"/>
        <end position="244"/>
    </location>
</feature>
<dbReference type="Pfam" id="PF00353">
    <property type="entry name" value="HemolysinCabind"/>
    <property type="match status" value="9"/>
</dbReference>
<feature type="signal peptide" evidence="4">
    <location>
        <begin position="1"/>
        <end position="26"/>
    </location>
</feature>
<keyword evidence="2" id="KW-0964">Secreted</keyword>
<dbReference type="SUPFAM" id="SSF51120">
    <property type="entry name" value="beta-Roll"/>
    <property type="match status" value="3"/>
</dbReference>
<proteinExistence type="predicted"/>
<evidence type="ECO:0000256" key="1">
    <source>
        <dbReference type="ARBA" id="ARBA00004613"/>
    </source>
</evidence>
<dbReference type="EMBL" id="JASCTH010000018">
    <property type="protein sequence ID" value="MDI6102226.1"/>
    <property type="molecule type" value="Genomic_DNA"/>
</dbReference>
<name>A0ABT6WR61_9ACTN</name>
<comment type="subcellular location">
    <subcellularLocation>
        <location evidence="1">Secreted</location>
    </subcellularLocation>
</comment>